<keyword evidence="1" id="KW-1133">Transmembrane helix</keyword>
<comment type="caution">
    <text evidence="3">The sequence shown here is derived from an EMBL/GenBank/DDBJ whole genome shotgun (WGS) entry which is preliminary data.</text>
</comment>
<keyword evidence="1" id="KW-0812">Transmembrane</keyword>
<dbReference type="OrthoDB" id="5421551at2"/>
<dbReference type="Proteomes" id="UP000322876">
    <property type="component" value="Unassembled WGS sequence"/>
</dbReference>
<dbReference type="Pfam" id="PF09851">
    <property type="entry name" value="SHOCT"/>
    <property type="match status" value="1"/>
</dbReference>
<sequence>MHRYGFGFMGIFGIIFWAIFIILAVWVISVGFKLFDKSNIIVEKRDRALEILKERYAKGEITKEEFEEMKSDLDIVQLLRFFVV</sequence>
<evidence type="ECO:0000256" key="1">
    <source>
        <dbReference type="SAM" id="Phobius"/>
    </source>
</evidence>
<reference evidence="3 4" key="1">
    <citation type="submission" date="2019-06" db="EMBL/GenBank/DDBJ databases">
        <title>Genomic insights into carbon and energy metabolism of Deferribacter autotrophicus revealed new metabolic traits in the phylum Deferribacteres.</title>
        <authorList>
            <person name="Slobodkin A.I."/>
            <person name="Slobodkina G.B."/>
            <person name="Allioux M."/>
            <person name="Alain K."/>
            <person name="Jebbar M."/>
            <person name="Shadrin V."/>
            <person name="Kublanov I.V."/>
            <person name="Toshchakov S.V."/>
            <person name="Bonch-Osmolovskaya E.A."/>
        </authorList>
    </citation>
    <scope>NUCLEOTIDE SEQUENCE [LARGE SCALE GENOMIC DNA]</scope>
    <source>
        <strain evidence="3 4">SL50</strain>
    </source>
</reference>
<evidence type="ECO:0000313" key="4">
    <source>
        <dbReference type="Proteomes" id="UP000322876"/>
    </source>
</evidence>
<dbReference type="EMBL" id="VFJB01000009">
    <property type="protein sequence ID" value="KAA0257182.1"/>
    <property type="molecule type" value="Genomic_DNA"/>
</dbReference>
<feature type="domain" description="SHOCT" evidence="2">
    <location>
        <begin position="48"/>
        <end position="73"/>
    </location>
</feature>
<evidence type="ECO:0000259" key="2">
    <source>
        <dbReference type="Pfam" id="PF09851"/>
    </source>
</evidence>
<gene>
    <name evidence="3" type="ORF">FHQ18_11495</name>
</gene>
<dbReference type="AlphaFoldDB" id="A0A5A8F063"/>
<name>A0A5A8F063_9BACT</name>
<dbReference type="RefSeq" id="WP_149267323.1">
    <property type="nucleotide sequence ID" value="NZ_VFJB01000009.1"/>
</dbReference>
<organism evidence="3 4">
    <name type="scientific">Deferribacter autotrophicus</name>
    <dbReference type="NCBI Taxonomy" id="500465"/>
    <lineage>
        <taxon>Bacteria</taxon>
        <taxon>Pseudomonadati</taxon>
        <taxon>Deferribacterota</taxon>
        <taxon>Deferribacteres</taxon>
        <taxon>Deferribacterales</taxon>
        <taxon>Deferribacteraceae</taxon>
        <taxon>Deferribacter</taxon>
    </lineage>
</organism>
<keyword evidence="1" id="KW-0472">Membrane</keyword>
<accession>A0A5A8F063</accession>
<keyword evidence="4" id="KW-1185">Reference proteome</keyword>
<proteinExistence type="predicted"/>
<evidence type="ECO:0000313" key="3">
    <source>
        <dbReference type="EMBL" id="KAA0257182.1"/>
    </source>
</evidence>
<dbReference type="InterPro" id="IPR018649">
    <property type="entry name" value="SHOCT"/>
</dbReference>
<protein>
    <submittedName>
        <fullName evidence="3">SHOCT domain-containing protein</fullName>
    </submittedName>
</protein>
<feature type="transmembrane region" description="Helical" evidence="1">
    <location>
        <begin position="6"/>
        <end position="35"/>
    </location>
</feature>